<evidence type="ECO:0000256" key="1">
    <source>
        <dbReference type="SAM" id="MobiDB-lite"/>
    </source>
</evidence>
<sequence length="236" mass="26729">MDERTLIVLTQDGVPIGVGEIATRPASVLKDHDRTELMEDDDFTYMGEPSPRDESQSGSTRKIVNTFEWWTNTHGYFGFFSKDANENGERKFLPSGKADMAKWRHPYGRPPYYFAYGLPSTDNDRAYKFTGAFNSMVEELPLLNMLETMHLNAVHRGYFPIYYPVKEATQNDLPPLDNMESLVGASQADMEREELPPGWKWEVMPSGFEPDLMAQLVASRERVEKSAIAAVLTGTS</sequence>
<name>A0A0F8ZY90_9ZZZZ</name>
<evidence type="ECO:0000313" key="2">
    <source>
        <dbReference type="EMBL" id="KKK98892.1"/>
    </source>
</evidence>
<dbReference type="AlphaFoldDB" id="A0A0F8ZY90"/>
<organism evidence="2">
    <name type="scientific">marine sediment metagenome</name>
    <dbReference type="NCBI Taxonomy" id="412755"/>
    <lineage>
        <taxon>unclassified sequences</taxon>
        <taxon>metagenomes</taxon>
        <taxon>ecological metagenomes</taxon>
    </lineage>
</organism>
<feature type="region of interest" description="Disordered" evidence="1">
    <location>
        <begin position="39"/>
        <end position="59"/>
    </location>
</feature>
<gene>
    <name evidence="2" type="ORF">LCGC14_2638220</name>
</gene>
<dbReference type="EMBL" id="LAZR01045429">
    <property type="protein sequence ID" value="KKK98892.1"/>
    <property type="molecule type" value="Genomic_DNA"/>
</dbReference>
<proteinExistence type="predicted"/>
<protein>
    <submittedName>
        <fullName evidence="2">Uncharacterized protein</fullName>
    </submittedName>
</protein>
<accession>A0A0F8ZY90</accession>
<reference evidence="2" key="1">
    <citation type="journal article" date="2015" name="Nature">
        <title>Complex archaea that bridge the gap between prokaryotes and eukaryotes.</title>
        <authorList>
            <person name="Spang A."/>
            <person name="Saw J.H."/>
            <person name="Jorgensen S.L."/>
            <person name="Zaremba-Niedzwiedzka K."/>
            <person name="Martijn J."/>
            <person name="Lind A.E."/>
            <person name="van Eijk R."/>
            <person name="Schleper C."/>
            <person name="Guy L."/>
            <person name="Ettema T.J."/>
        </authorList>
    </citation>
    <scope>NUCLEOTIDE SEQUENCE</scope>
</reference>
<feature type="non-terminal residue" evidence="2">
    <location>
        <position position="236"/>
    </location>
</feature>
<comment type="caution">
    <text evidence="2">The sequence shown here is derived from an EMBL/GenBank/DDBJ whole genome shotgun (WGS) entry which is preliminary data.</text>
</comment>